<dbReference type="EMBL" id="JARKIB010000285">
    <property type="protein sequence ID" value="KAJ7716854.1"/>
    <property type="molecule type" value="Genomic_DNA"/>
</dbReference>
<dbReference type="AlphaFoldDB" id="A0AAD7HBA7"/>
<name>A0AAD7HBA7_9AGAR</name>
<gene>
    <name evidence="1" type="ORF">B0H16DRAFT_1476472</name>
</gene>
<accession>A0AAD7HBA7</accession>
<proteinExistence type="predicted"/>
<dbReference type="Proteomes" id="UP001215598">
    <property type="component" value="Unassembled WGS sequence"/>
</dbReference>
<protein>
    <submittedName>
        <fullName evidence="1">Uncharacterized protein</fullName>
    </submittedName>
</protein>
<organism evidence="1 2">
    <name type="scientific">Mycena metata</name>
    <dbReference type="NCBI Taxonomy" id="1033252"/>
    <lineage>
        <taxon>Eukaryota</taxon>
        <taxon>Fungi</taxon>
        <taxon>Dikarya</taxon>
        <taxon>Basidiomycota</taxon>
        <taxon>Agaricomycotina</taxon>
        <taxon>Agaricomycetes</taxon>
        <taxon>Agaricomycetidae</taxon>
        <taxon>Agaricales</taxon>
        <taxon>Marasmiineae</taxon>
        <taxon>Mycenaceae</taxon>
        <taxon>Mycena</taxon>
    </lineage>
</organism>
<reference evidence="1" key="1">
    <citation type="submission" date="2023-03" db="EMBL/GenBank/DDBJ databases">
        <title>Massive genome expansion in bonnet fungi (Mycena s.s.) driven by repeated elements and novel gene families across ecological guilds.</title>
        <authorList>
            <consortium name="Lawrence Berkeley National Laboratory"/>
            <person name="Harder C.B."/>
            <person name="Miyauchi S."/>
            <person name="Viragh M."/>
            <person name="Kuo A."/>
            <person name="Thoen E."/>
            <person name="Andreopoulos B."/>
            <person name="Lu D."/>
            <person name="Skrede I."/>
            <person name="Drula E."/>
            <person name="Henrissat B."/>
            <person name="Morin E."/>
            <person name="Kohler A."/>
            <person name="Barry K."/>
            <person name="LaButti K."/>
            <person name="Morin E."/>
            <person name="Salamov A."/>
            <person name="Lipzen A."/>
            <person name="Mereny Z."/>
            <person name="Hegedus B."/>
            <person name="Baldrian P."/>
            <person name="Stursova M."/>
            <person name="Weitz H."/>
            <person name="Taylor A."/>
            <person name="Grigoriev I.V."/>
            <person name="Nagy L.G."/>
            <person name="Martin F."/>
            <person name="Kauserud H."/>
        </authorList>
    </citation>
    <scope>NUCLEOTIDE SEQUENCE</scope>
    <source>
        <strain evidence="1">CBHHK182m</strain>
    </source>
</reference>
<evidence type="ECO:0000313" key="1">
    <source>
        <dbReference type="EMBL" id="KAJ7716854.1"/>
    </source>
</evidence>
<comment type="caution">
    <text evidence="1">The sequence shown here is derived from an EMBL/GenBank/DDBJ whole genome shotgun (WGS) entry which is preliminary data.</text>
</comment>
<sequence>MSLMIRGLRALRQSAPTIGPNTPEFGRMTMEWLESISDLDPAARELWPTIKDSLRRRRVLFRGGKTGIAPFAFRNEMVYDSFHSLALFQEILEKRYQQDIHFLPPSITGSTPSALDEAYKRWSLPAQHVLKLIGGGVLAHLLGITHRASRPTTISLTFSPQIPLIWELGYSLPGEGEGKTNLQEYLKGELVQCFPVLEGWPEPLLGIGWLLGHCAEARAWLRLIWFLQTYRGIAWAVAAAPQRLSRDLPSGVVVWEDIISKLTEDEFLTAFTQKLPLADGEKRPVTCSVKLCENCAGAAEKISRALGCELVDLIPHLNDANALGAFIALHLAHTRRGLLDCRADFHQVKHRGKYCGHLTGGRRGVEKNRWRQSIRTSVFASYNGISRGTIPAMFSAVTVSVVEEGYVREWRRGEPGSGSREIAAGGEISRGPKLEYRLTKARGSPQVQPRTVQRLGTEAEVSGNEYLTR</sequence>
<keyword evidence="2" id="KW-1185">Reference proteome</keyword>
<evidence type="ECO:0000313" key="2">
    <source>
        <dbReference type="Proteomes" id="UP001215598"/>
    </source>
</evidence>